<dbReference type="AlphaFoldDB" id="A0A1R1X0H5"/>
<dbReference type="STRING" id="133412.A0A1R1X0H5"/>
<dbReference type="OrthoDB" id="275876at2759"/>
<dbReference type="HAMAP" id="MF_01328_B">
    <property type="entry name" value="Ribosomal_uL4_B"/>
    <property type="match status" value="1"/>
</dbReference>
<dbReference type="EMBL" id="LSSN01005876">
    <property type="protein sequence ID" value="OMJ08118.1"/>
    <property type="molecule type" value="Genomic_DNA"/>
</dbReference>
<dbReference type="InterPro" id="IPR002136">
    <property type="entry name" value="Ribosomal_uL4"/>
</dbReference>
<keyword evidence="6" id="KW-1185">Reference proteome</keyword>
<dbReference type="InterPro" id="IPR023574">
    <property type="entry name" value="Ribosomal_uL4_dom_sf"/>
</dbReference>
<evidence type="ECO:0000313" key="6">
    <source>
        <dbReference type="Proteomes" id="UP000187283"/>
    </source>
</evidence>
<accession>A0A1R1X0H5</accession>
<sequence>MLRLLPAARNVFARNSNFKKILNPCALRKQSTLAVEAKSETPAQPPSSTNKFEYSKYGFPLEGKLQNPFGSRIQAWMKKMENNAPVKIVELDRRVFAAPVRIDLIHRVVGYERNAMRQGTHFTRTISEVRGSSRKAAPQKGRGKARVGSIRAPHIRKGAVAHGPKPRSHATKIQRNVWRAGLRSVISAKYQQSQLLIFDSLKLESIKTKYLNSILTNNGWIDKKKSLNCANVLFLVDMSDAKNIDSEYYSLAIAHKNIPGVSVLDINETLVYEVLRHKYLVLDMNSVEFLTKKLTAL</sequence>
<protein>
    <recommendedName>
        <fullName evidence="4">Large ribosomal subunit protein uL4m</fullName>
    </recommendedName>
</protein>
<dbReference type="Proteomes" id="UP000187283">
    <property type="component" value="Unassembled WGS sequence"/>
</dbReference>
<organism evidence="5 6">
    <name type="scientific">Smittium culicis</name>
    <dbReference type="NCBI Taxonomy" id="133412"/>
    <lineage>
        <taxon>Eukaryota</taxon>
        <taxon>Fungi</taxon>
        <taxon>Fungi incertae sedis</taxon>
        <taxon>Zoopagomycota</taxon>
        <taxon>Kickxellomycotina</taxon>
        <taxon>Harpellomycetes</taxon>
        <taxon>Harpellales</taxon>
        <taxon>Legeriomycetaceae</taxon>
        <taxon>Smittium</taxon>
    </lineage>
</organism>
<gene>
    <name evidence="5" type="ORF">AYI70_g11755</name>
</gene>
<dbReference type="PANTHER" id="PTHR10746">
    <property type="entry name" value="50S RIBOSOMAL PROTEIN L4"/>
    <property type="match status" value="1"/>
</dbReference>
<evidence type="ECO:0000313" key="5">
    <source>
        <dbReference type="EMBL" id="OMJ08118.1"/>
    </source>
</evidence>
<reference evidence="5 6" key="1">
    <citation type="submission" date="2017-01" db="EMBL/GenBank/DDBJ databases">
        <authorList>
            <person name="Mah S.A."/>
            <person name="Swanson W.J."/>
            <person name="Moy G.W."/>
            <person name="Vacquier V.D."/>
        </authorList>
    </citation>
    <scope>NUCLEOTIDE SEQUENCE [LARGE SCALE GENOMIC DNA]</scope>
    <source>
        <strain evidence="5 6">GSMNP</strain>
    </source>
</reference>
<keyword evidence="3" id="KW-0687">Ribonucleoprotein</keyword>
<dbReference type="Gene3D" id="3.40.1370.10">
    <property type="match status" value="1"/>
</dbReference>
<dbReference type="NCBIfam" id="TIGR03953">
    <property type="entry name" value="rplD_bact"/>
    <property type="match status" value="1"/>
</dbReference>
<evidence type="ECO:0000256" key="3">
    <source>
        <dbReference type="ARBA" id="ARBA00023274"/>
    </source>
</evidence>
<dbReference type="GO" id="GO:1990904">
    <property type="term" value="C:ribonucleoprotein complex"/>
    <property type="evidence" value="ECO:0007669"/>
    <property type="project" value="UniProtKB-KW"/>
</dbReference>
<evidence type="ECO:0000256" key="2">
    <source>
        <dbReference type="ARBA" id="ARBA00022980"/>
    </source>
</evidence>
<evidence type="ECO:0000256" key="1">
    <source>
        <dbReference type="ARBA" id="ARBA00010528"/>
    </source>
</evidence>
<dbReference type="Pfam" id="PF00573">
    <property type="entry name" value="Ribosomal_L4"/>
    <property type="match status" value="1"/>
</dbReference>
<proteinExistence type="inferred from homology"/>
<evidence type="ECO:0000256" key="4">
    <source>
        <dbReference type="ARBA" id="ARBA00040565"/>
    </source>
</evidence>
<comment type="similarity">
    <text evidence="1">Belongs to the universal ribosomal protein uL4 family.</text>
</comment>
<keyword evidence="2 5" id="KW-0689">Ribosomal protein</keyword>
<comment type="caution">
    <text evidence="5">The sequence shown here is derived from an EMBL/GenBank/DDBJ whole genome shotgun (WGS) entry which is preliminary data.</text>
</comment>
<dbReference type="GO" id="GO:0005840">
    <property type="term" value="C:ribosome"/>
    <property type="evidence" value="ECO:0007669"/>
    <property type="project" value="UniProtKB-KW"/>
</dbReference>
<dbReference type="SUPFAM" id="SSF52166">
    <property type="entry name" value="Ribosomal protein L4"/>
    <property type="match status" value="1"/>
</dbReference>
<name>A0A1R1X0H5_9FUNG</name>
<dbReference type="PANTHER" id="PTHR10746:SF6">
    <property type="entry name" value="LARGE RIBOSOMAL SUBUNIT PROTEIN UL4M"/>
    <property type="match status" value="1"/>
</dbReference>
<dbReference type="InterPro" id="IPR013005">
    <property type="entry name" value="Ribosomal_uL4-like"/>
</dbReference>
<dbReference type="GO" id="GO:0006412">
    <property type="term" value="P:translation"/>
    <property type="evidence" value="ECO:0007669"/>
    <property type="project" value="InterPro"/>
</dbReference>
<dbReference type="GO" id="GO:0003735">
    <property type="term" value="F:structural constituent of ribosome"/>
    <property type="evidence" value="ECO:0007669"/>
    <property type="project" value="InterPro"/>
</dbReference>